<keyword evidence="4" id="KW-1003">Cell membrane</keyword>
<sequence>MDLSKIMKIGTLSVACIGIVLIAYTIHISNALSYLTNDPKACINCHVMNTHYATWQHSSHARNATCADCHLPRNNFVDKYIAKAKDGLHHAFAFTFNLYTDEIKITKDGADRVQKNCIECHPRQSETVVHNNDLNHQNMSEKGDYCWRCHRDVPHGLVRGLNSAPNNLGVKEAIK</sequence>
<dbReference type="RefSeq" id="WP_025345273.1">
    <property type="nucleotide sequence ID" value="NZ_CP007201.1"/>
</dbReference>
<dbReference type="GO" id="GO:0020037">
    <property type="term" value="F:heme binding"/>
    <property type="evidence" value="ECO:0007669"/>
    <property type="project" value="InterPro"/>
</dbReference>
<evidence type="ECO:0000256" key="3">
    <source>
        <dbReference type="ARBA" id="ARBA00022448"/>
    </source>
</evidence>
<evidence type="ECO:0000256" key="6">
    <source>
        <dbReference type="ARBA" id="ARBA00022692"/>
    </source>
</evidence>
<dbReference type="KEGG" id="smul:SMUL_2169"/>
<evidence type="ECO:0000256" key="9">
    <source>
        <dbReference type="ARBA" id="ARBA00022989"/>
    </source>
</evidence>
<feature type="binding site" evidence="13">
    <location>
        <position position="79"/>
    </location>
    <ligand>
        <name>a menaquinol</name>
        <dbReference type="ChEBI" id="CHEBI:18151"/>
    </ligand>
</feature>
<dbReference type="InterPro" id="IPR051174">
    <property type="entry name" value="Cytochrome_c-type_ET"/>
</dbReference>
<dbReference type="PANTHER" id="PTHR30333">
    <property type="entry name" value="CYTOCHROME C-TYPE PROTEIN"/>
    <property type="match status" value="1"/>
</dbReference>
<reference evidence="16 17" key="1">
    <citation type="journal article" date="2014" name="Environ. Microbiol.">
        <title>Insights into organohalide respiration and the versatile catabolism of Sulfurospirillum multivorans gained from comparative genomics and physiological studies.</title>
        <authorList>
            <person name="Goris T."/>
            <person name="Schubert T."/>
            <person name="Gadkari J."/>
            <person name="Wubet T."/>
            <person name="Tarkka M."/>
            <person name="Buscot F."/>
            <person name="Adrian L."/>
            <person name="Diekert G."/>
        </authorList>
    </citation>
    <scope>NUCLEOTIDE SEQUENCE [LARGE SCALE GENOMIC DNA]</scope>
    <source>
        <strain evidence="17">DM 12446 / JCM 15788 / NBRC 109480</strain>
    </source>
</reference>
<evidence type="ECO:0000259" key="15">
    <source>
        <dbReference type="Pfam" id="PF03264"/>
    </source>
</evidence>
<dbReference type="InterPro" id="IPR038266">
    <property type="entry name" value="NapC/NirT_cytc_sf"/>
</dbReference>
<gene>
    <name evidence="16" type="ORF">SMUL_2169</name>
</gene>
<keyword evidence="10 12" id="KW-0408">Iron</keyword>
<protein>
    <recommendedName>
        <fullName evidence="12">Cytochrome c-type protein</fullName>
    </recommendedName>
</protein>
<dbReference type="GO" id="GO:0046872">
    <property type="term" value="F:metal ion binding"/>
    <property type="evidence" value="ECO:0007669"/>
    <property type="project" value="UniProtKB-KW"/>
</dbReference>
<comment type="similarity">
    <text evidence="2">Belongs to the NapC/NirT/NrfH family.</text>
</comment>
<dbReference type="GO" id="GO:0022900">
    <property type="term" value="P:electron transport chain"/>
    <property type="evidence" value="ECO:0007669"/>
    <property type="project" value="InterPro"/>
</dbReference>
<dbReference type="GO" id="GO:0009055">
    <property type="term" value="F:electron transfer activity"/>
    <property type="evidence" value="ECO:0007669"/>
    <property type="project" value="TreeGrafter"/>
</dbReference>
<evidence type="ECO:0000256" key="10">
    <source>
        <dbReference type="ARBA" id="ARBA00023004"/>
    </source>
</evidence>
<feature type="binding site" description="covalent" evidence="13">
    <location>
        <position position="117"/>
    </location>
    <ligand>
        <name>heme</name>
        <dbReference type="ChEBI" id="CHEBI:30413"/>
        <label>3</label>
    </ligand>
</feature>
<feature type="binding site" description="covalent" evidence="13">
    <location>
        <position position="45"/>
    </location>
    <ligand>
        <name>heme</name>
        <dbReference type="ChEBI" id="CHEBI:30413"/>
        <label>1</label>
    </ligand>
</feature>
<comment type="subcellular location">
    <subcellularLocation>
        <location evidence="1">Cell membrane</location>
        <topology evidence="1">Single-pass membrane protein</topology>
    </subcellularLocation>
</comment>
<dbReference type="NCBIfam" id="TIGR03153">
    <property type="entry name" value="cytochr_NrfH"/>
    <property type="match status" value="1"/>
</dbReference>
<dbReference type="InterPro" id="IPR036280">
    <property type="entry name" value="Multihaem_cyt_sf"/>
</dbReference>
<evidence type="ECO:0000256" key="13">
    <source>
        <dbReference type="PIRSR" id="PIRSR000013-1"/>
    </source>
</evidence>
<evidence type="ECO:0000313" key="16">
    <source>
        <dbReference type="EMBL" id="AHJ13422.1"/>
    </source>
</evidence>
<keyword evidence="7 12" id="KW-0479">Metal-binding</keyword>
<dbReference type="Proteomes" id="UP000019322">
    <property type="component" value="Chromosome"/>
</dbReference>
<feature type="domain" description="NapC/NirT cytochrome c N-terminal" evidence="15">
    <location>
        <begin position="8"/>
        <end position="158"/>
    </location>
</feature>
<name>A0AA86E346_SULMK</name>
<keyword evidence="6" id="KW-0812">Transmembrane</keyword>
<feature type="binding site" description="axial binding residue" evidence="14">
    <location>
        <position position="48"/>
    </location>
    <ligand>
        <name>heme</name>
        <dbReference type="ChEBI" id="CHEBI:30413"/>
        <label>1</label>
    </ligand>
    <ligandPart>
        <name>Fe</name>
        <dbReference type="ChEBI" id="CHEBI:18248"/>
    </ligandPart>
</feature>
<feature type="binding site" description="axial binding residue" evidence="14">
    <location>
        <position position="70"/>
    </location>
    <ligand>
        <name>heme</name>
        <dbReference type="ChEBI" id="CHEBI:30413"/>
        <label>2</label>
    </ligand>
    <ligandPart>
        <name>Fe</name>
        <dbReference type="ChEBI" id="CHEBI:18248"/>
    </ligandPart>
</feature>
<feature type="binding site" description="covalent" evidence="13">
    <location>
        <position position="69"/>
    </location>
    <ligand>
        <name>heme</name>
        <dbReference type="ChEBI" id="CHEBI:30413"/>
        <label>2</label>
    </ligand>
</feature>
<dbReference type="GO" id="GO:0005886">
    <property type="term" value="C:plasma membrane"/>
    <property type="evidence" value="ECO:0007669"/>
    <property type="project" value="UniProtKB-SubCell"/>
</dbReference>
<feature type="binding site" evidence="13">
    <location>
        <position position="86"/>
    </location>
    <ligand>
        <name>a menaquinol</name>
        <dbReference type="ChEBI" id="CHEBI:18151"/>
    </ligand>
</feature>
<feature type="binding site" description="covalent" evidence="13">
    <location>
        <position position="42"/>
    </location>
    <ligand>
        <name>heme</name>
        <dbReference type="ChEBI" id="CHEBI:30413"/>
        <label>1</label>
    </ligand>
</feature>
<evidence type="ECO:0000256" key="12">
    <source>
        <dbReference type="PIRNR" id="PIRNR000013"/>
    </source>
</evidence>
<keyword evidence="3 12" id="KW-0813">Transport</keyword>
<dbReference type="Pfam" id="PF03264">
    <property type="entry name" value="Cytochrom_NNT"/>
    <property type="match status" value="1"/>
</dbReference>
<feature type="binding site" description="axial binding residue" evidence="14">
    <location>
        <position position="86"/>
    </location>
    <ligand>
        <name>heme</name>
        <dbReference type="ChEBI" id="CHEBI:30413"/>
        <label>1</label>
    </ligand>
    <ligandPart>
        <name>Fe</name>
        <dbReference type="ChEBI" id="CHEBI:18248"/>
    </ligandPart>
</feature>
<feature type="binding site" description="covalent" evidence="13">
    <location>
        <position position="120"/>
    </location>
    <ligand>
        <name>heme</name>
        <dbReference type="ChEBI" id="CHEBI:30413"/>
        <label>3</label>
    </ligand>
</feature>
<evidence type="ECO:0000256" key="14">
    <source>
        <dbReference type="PIRSR" id="PIRSR000013-2"/>
    </source>
</evidence>
<accession>A0AA86E346</accession>
<keyword evidence="5 12" id="KW-0349">Heme</keyword>
<evidence type="ECO:0000256" key="4">
    <source>
        <dbReference type="ARBA" id="ARBA00022475"/>
    </source>
</evidence>
<evidence type="ECO:0000256" key="5">
    <source>
        <dbReference type="ARBA" id="ARBA00022617"/>
    </source>
</evidence>
<evidence type="ECO:0000313" key="17">
    <source>
        <dbReference type="Proteomes" id="UP000019322"/>
    </source>
</evidence>
<comment type="PTM">
    <text evidence="12">Binds 4 heme groups per subunit.</text>
</comment>
<dbReference type="EMBL" id="CP007201">
    <property type="protein sequence ID" value="AHJ13422.1"/>
    <property type="molecule type" value="Genomic_DNA"/>
</dbReference>
<dbReference type="SUPFAM" id="SSF48695">
    <property type="entry name" value="Multiheme cytochromes"/>
    <property type="match status" value="1"/>
</dbReference>
<keyword evidence="11" id="KW-0472">Membrane</keyword>
<keyword evidence="9" id="KW-1133">Transmembrane helix</keyword>
<keyword evidence="8 12" id="KW-0249">Electron transport</keyword>
<evidence type="ECO:0000256" key="2">
    <source>
        <dbReference type="ARBA" id="ARBA00007395"/>
    </source>
</evidence>
<feature type="binding site" description="axial binding residue" evidence="14">
    <location>
        <position position="121"/>
    </location>
    <ligand>
        <name>heme</name>
        <dbReference type="ChEBI" id="CHEBI:30413"/>
        <label>3</label>
    </ligand>
    <ligandPart>
        <name>Fe</name>
        <dbReference type="ChEBI" id="CHEBI:18248"/>
    </ligandPart>
</feature>
<dbReference type="GO" id="GO:0019333">
    <property type="term" value="P:denitrification pathway"/>
    <property type="evidence" value="ECO:0007669"/>
    <property type="project" value="InterPro"/>
</dbReference>
<dbReference type="InterPro" id="IPR005126">
    <property type="entry name" value="NapC/NirT_cyt_c_N"/>
</dbReference>
<organism evidence="16 17">
    <name type="scientific">Sulfurospirillum multivorans (strain DM 12446 / JCM 15788 / NBRC 109480)</name>
    <dbReference type="NCBI Taxonomy" id="1150621"/>
    <lineage>
        <taxon>Bacteria</taxon>
        <taxon>Pseudomonadati</taxon>
        <taxon>Campylobacterota</taxon>
        <taxon>Epsilonproteobacteria</taxon>
        <taxon>Campylobacterales</taxon>
        <taxon>Sulfurospirillaceae</taxon>
        <taxon>Sulfurospirillum</taxon>
    </lineage>
</organism>
<evidence type="ECO:0000256" key="1">
    <source>
        <dbReference type="ARBA" id="ARBA00004162"/>
    </source>
</evidence>
<dbReference type="InterPro" id="IPR024717">
    <property type="entry name" value="NapC/NirT/NrfH"/>
</dbReference>
<dbReference type="GO" id="GO:0009061">
    <property type="term" value="P:anaerobic respiration"/>
    <property type="evidence" value="ECO:0007669"/>
    <property type="project" value="TreeGrafter"/>
</dbReference>
<evidence type="ECO:0000256" key="11">
    <source>
        <dbReference type="ARBA" id="ARBA00023136"/>
    </source>
</evidence>
<dbReference type="Gene3D" id="1.10.3820.10">
    <property type="entry name" value="Di-heme elbow motif domain"/>
    <property type="match status" value="1"/>
</dbReference>
<feature type="binding site" description="axial binding residue" evidence="14">
    <location>
        <position position="150"/>
    </location>
    <ligand>
        <name>heme</name>
        <dbReference type="ChEBI" id="CHEBI:30413"/>
        <label>4</label>
    </ligand>
    <ligandPart>
        <name>Fe</name>
        <dbReference type="ChEBI" id="CHEBI:18248"/>
    </ligandPart>
</feature>
<dbReference type="PIRSF" id="PIRSF000013">
    <property type="entry name" value="4_hem_cytochrm_NapC"/>
    <property type="match status" value="1"/>
</dbReference>
<dbReference type="AlphaFoldDB" id="A0AA86E346"/>
<dbReference type="PANTHER" id="PTHR30333:SF1">
    <property type="entry name" value="CYTOCHROME C-TYPE PROTEIN NAPC"/>
    <property type="match status" value="1"/>
</dbReference>
<comment type="cofactor">
    <cofactor evidence="13">
        <name>heme</name>
        <dbReference type="ChEBI" id="CHEBI:30413"/>
    </cofactor>
    <text evidence="13">Binds 4 heme groups per subunit.</text>
</comment>
<feature type="binding site" description="covalent" evidence="13">
    <location>
        <position position="66"/>
    </location>
    <ligand>
        <name>heme</name>
        <dbReference type="ChEBI" id="CHEBI:30413"/>
        <label>2</label>
    </ligand>
</feature>
<evidence type="ECO:0000256" key="7">
    <source>
        <dbReference type="ARBA" id="ARBA00022723"/>
    </source>
</evidence>
<evidence type="ECO:0000256" key="8">
    <source>
        <dbReference type="ARBA" id="ARBA00022982"/>
    </source>
</evidence>
<feature type="binding site" description="axial binding residue" evidence="14">
    <location>
        <position position="155"/>
    </location>
    <ligand>
        <name>heme</name>
        <dbReference type="ChEBI" id="CHEBI:30413"/>
        <label>2</label>
    </ligand>
    <ligandPart>
        <name>Fe</name>
        <dbReference type="ChEBI" id="CHEBI:18248"/>
    </ligandPart>
</feature>
<dbReference type="InterPro" id="IPR017571">
    <property type="entry name" value="NrfH"/>
</dbReference>
<feature type="binding site" description="covalent" evidence="13">
    <location>
        <position position="146"/>
    </location>
    <ligand>
        <name>heme</name>
        <dbReference type="ChEBI" id="CHEBI:30413"/>
        <label>4</label>
    </ligand>
</feature>
<proteinExistence type="inferred from homology"/>
<feature type="binding site" description="covalent" evidence="13">
    <location>
        <position position="149"/>
    </location>
    <ligand>
        <name>heme</name>
        <dbReference type="ChEBI" id="CHEBI:30413"/>
        <label>4</label>
    </ligand>
</feature>